<dbReference type="Proteomes" id="UP000027064">
    <property type="component" value="Unassembled WGS sequence"/>
</dbReference>
<dbReference type="InterPro" id="IPR036890">
    <property type="entry name" value="HATPase_C_sf"/>
</dbReference>
<keyword evidence="4 9" id="KW-0808">Transferase</keyword>
<evidence type="ECO:0000256" key="1">
    <source>
        <dbReference type="ARBA" id="ARBA00000085"/>
    </source>
</evidence>
<keyword evidence="5 9" id="KW-0418">Kinase</keyword>
<dbReference type="AlphaFoldDB" id="A0A066WTL8"/>
<dbReference type="Pfam" id="PF02518">
    <property type="entry name" value="HATPase_c"/>
    <property type="match status" value="1"/>
</dbReference>
<dbReference type="Pfam" id="PF00512">
    <property type="entry name" value="HisKA"/>
    <property type="match status" value="1"/>
</dbReference>
<dbReference type="PANTHER" id="PTHR42878">
    <property type="entry name" value="TWO-COMPONENT HISTIDINE KINASE"/>
    <property type="match status" value="1"/>
</dbReference>
<evidence type="ECO:0000259" key="8">
    <source>
        <dbReference type="PROSITE" id="PS50113"/>
    </source>
</evidence>
<dbReference type="SMART" id="SM00388">
    <property type="entry name" value="HisKA"/>
    <property type="match status" value="1"/>
</dbReference>
<evidence type="ECO:0000256" key="3">
    <source>
        <dbReference type="ARBA" id="ARBA00022553"/>
    </source>
</evidence>
<protein>
    <recommendedName>
        <fullName evidence="2">histidine kinase</fullName>
        <ecNumber evidence="2">2.7.13.3</ecNumber>
    </recommendedName>
</protein>
<comment type="catalytic activity">
    <reaction evidence="1">
        <text>ATP + protein L-histidine = ADP + protein N-phospho-L-histidine.</text>
        <dbReference type="EC" id="2.7.13.3"/>
    </reaction>
</comment>
<dbReference type="PATRIC" id="fig|1492738.3.peg.2834"/>
<name>A0A066WTL8_9FLAO</name>
<evidence type="ECO:0000256" key="6">
    <source>
        <dbReference type="ARBA" id="ARBA00023136"/>
    </source>
</evidence>
<reference evidence="9 10" key="1">
    <citation type="submission" date="2014-05" db="EMBL/GenBank/DDBJ databases">
        <title>Genome Sequence of Flavobacterium sp. EM1321.</title>
        <authorList>
            <person name="Shin S.-K."/>
            <person name="Yi H."/>
        </authorList>
    </citation>
    <scope>NUCLEOTIDE SEQUENCE [LARGE SCALE GENOMIC DNA]</scope>
    <source>
        <strain evidence="9 10">EM1321</strain>
    </source>
</reference>
<dbReference type="CDD" id="cd00082">
    <property type="entry name" value="HisKA"/>
    <property type="match status" value="1"/>
</dbReference>
<dbReference type="OrthoDB" id="9781208at2"/>
<dbReference type="GO" id="GO:0000156">
    <property type="term" value="F:phosphorelay response regulator activity"/>
    <property type="evidence" value="ECO:0007669"/>
    <property type="project" value="TreeGrafter"/>
</dbReference>
<dbReference type="Gene3D" id="3.30.565.10">
    <property type="entry name" value="Histidine kinase-like ATPase, C-terminal domain"/>
    <property type="match status" value="1"/>
</dbReference>
<dbReference type="PROSITE" id="PS50109">
    <property type="entry name" value="HIS_KIN"/>
    <property type="match status" value="1"/>
</dbReference>
<evidence type="ECO:0000259" key="7">
    <source>
        <dbReference type="PROSITE" id="PS50109"/>
    </source>
</evidence>
<dbReference type="Gene3D" id="1.10.287.130">
    <property type="match status" value="1"/>
</dbReference>
<keyword evidence="6" id="KW-0472">Membrane</keyword>
<dbReference type="PANTHER" id="PTHR42878:SF15">
    <property type="entry name" value="BACTERIOPHYTOCHROME"/>
    <property type="match status" value="1"/>
</dbReference>
<evidence type="ECO:0000256" key="5">
    <source>
        <dbReference type="ARBA" id="ARBA00022777"/>
    </source>
</evidence>
<dbReference type="InterPro" id="IPR035965">
    <property type="entry name" value="PAS-like_dom_sf"/>
</dbReference>
<dbReference type="FunFam" id="3.30.565.10:FF:000006">
    <property type="entry name" value="Sensor histidine kinase WalK"/>
    <property type="match status" value="1"/>
</dbReference>
<dbReference type="Gene3D" id="3.30.450.20">
    <property type="entry name" value="PAS domain"/>
    <property type="match status" value="1"/>
</dbReference>
<accession>A0A066WTL8</accession>
<gene>
    <name evidence="9" type="ORF">FEM21_28470</name>
</gene>
<feature type="domain" description="PAC" evidence="8">
    <location>
        <begin position="86"/>
        <end position="140"/>
    </location>
</feature>
<comment type="caution">
    <text evidence="9">The sequence shown here is derived from an EMBL/GenBank/DDBJ whole genome shotgun (WGS) entry which is preliminary data.</text>
</comment>
<dbReference type="InterPro" id="IPR013656">
    <property type="entry name" value="PAS_4"/>
</dbReference>
<dbReference type="STRING" id="1492738.FEM21_28470"/>
<dbReference type="SMART" id="SM00387">
    <property type="entry name" value="HATPase_c"/>
    <property type="match status" value="1"/>
</dbReference>
<keyword evidence="10" id="KW-1185">Reference proteome</keyword>
<dbReference type="GO" id="GO:0007234">
    <property type="term" value="P:osmosensory signaling via phosphorelay pathway"/>
    <property type="evidence" value="ECO:0007669"/>
    <property type="project" value="TreeGrafter"/>
</dbReference>
<dbReference type="NCBIfam" id="TIGR00229">
    <property type="entry name" value="sensory_box"/>
    <property type="match status" value="1"/>
</dbReference>
<dbReference type="PROSITE" id="PS50113">
    <property type="entry name" value="PAC"/>
    <property type="match status" value="1"/>
</dbReference>
<dbReference type="EC" id="2.7.13.3" evidence="2"/>
<dbReference type="InterPro" id="IPR003661">
    <property type="entry name" value="HisK_dim/P_dom"/>
</dbReference>
<feature type="domain" description="Histidine kinase" evidence="7">
    <location>
        <begin position="176"/>
        <end position="400"/>
    </location>
</feature>
<dbReference type="GO" id="GO:0030295">
    <property type="term" value="F:protein kinase activator activity"/>
    <property type="evidence" value="ECO:0007669"/>
    <property type="project" value="TreeGrafter"/>
</dbReference>
<dbReference type="SUPFAM" id="SSF55785">
    <property type="entry name" value="PYP-like sensor domain (PAS domain)"/>
    <property type="match status" value="1"/>
</dbReference>
<dbReference type="GO" id="GO:0016020">
    <property type="term" value="C:membrane"/>
    <property type="evidence" value="ECO:0007669"/>
    <property type="project" value="UniProtKB-SubCell"/>
</dbReference>
<dbReference type="InterPro" id="IPR000700">
    <property type="entry name" value="PAS-assoc_C"/>
</dbReference>
<dbReference type="PRINTS" id="PR00344">
    <property type="entry name" value="BCTRLSENSOR"/>
</dbReference>
<dbReference type="InterPro" id="IPR004358">
    <property type="entry name" value="Sig_transdc_His_kin-like_C"/>
</dbReference>
<dbReference type="InterPro" id="IPR005467">
    <property type="entry name" value="His_kinase_dom"/>
</dbReference>
<dbReference type="InterPro" id="IPR050351">
    <property type="entry name" value="BphY/WalK/GraS-like"/>
</dbReference>
<evidence type="ECO:0000313" key="10">
    <source>
        <dbReference type="Proteomes" id="UP000027064"/>
    </source>
</evidence>
<dbReference type="Pfam" id="PF08448">
    <property type="entry name" value="PAS_4"/>
    <property type="match status" value="1"/>
</dbReference>
<evidence type="ECO:0000313" key="9">
    <source>
        <dbReference type="EMBL" id="KDN54030.1"/>
    </source>
</evidence>
<evidence type="ECO:0000256" key="4">
    <source>
        <dbReference type="ARBA" id="ARBA00022679"/>
    </source>
</evidence>
<dbReference type="GO" id="GO:0000155">
    <property type="term" value="F:phosphorelay sensor kinase activity"/>
    <property type="evidence" value="ECO:0007669"/>
    <property type="project" value="InterPro"/>
</dbReference>
<organism evidence="9 10">
    <name type="scientific">Flavobacterium seoulense</name>
    <dbReference type="NCBI Taxonomy" id="1492738"/>
    <lineage>
        <taxon>Bacteria</taxon>
        <taxon>Pseudomonadati</taxon>
        <taxon>Bacteroidota</taxon>
        <taxon>Flavobacteriia</taxon>
        <taxon>Flavobacteriales</taxon>
        <taxon>Flavobacteriaceae</taxon>
        <taxon>Flavobacterium</taxon>
    </lineage>
</organism>
<sequence>MLTDKTLEEIKLEKSEAFNKIMLESSPDCLKILDVEGRLQFMNFNGLCQMEIDDFNHFKNQVWWDLWGDENKNLVKQSVETALQGKATEFSAFCPTAKGNPRWWHITITPVGSPTNGIYQLLSVSRDITAQKKAEDEIIALNNSLEEKVKIRTEELLDKNIQLEKTNIELATFNRIVSHDLQEPLRKIQMFSKLILEKEKNIDESHVHFNRILKSTDRMRNLIDAIHNFSISKHSKVIFENCDLNEVLVDITDYFSHIIEQKKATITIDDLPVVKASKILITQVIINILDNALKYSKNDIAPSIHITAEVINSNEFQIPVATTSDSFYAITIKDNGIGFKDEYKYQIFEVFKRLHSKDEFLGTGIGLAICKTIIENHGGWIEGKSNVDIGSQFIIYLPKN</sequence>
<evidence type="ECO:0000256" key="2">
    <source>
        <dbReference type="ARBA" id="ARBA00012438"/>
    </source>
</evidence>
<dbReference type="RefSeq" id="WP_051627614.1">
    <property type="nucleotide sequence ID" value="NZ_JNCA01000029.1"/>
</dbReference>
<proteinExistence type="predicted"/>
<dbReference type="eggNOG" id="COG4251">
    <property type="taxonomic scope" value="Bacteria"/>
</dbReference>
<dbReference type="EMBL" id="JNCA01000029">
    <property type="protein sequence ID" value="KDN54030.1"/>
    <property type="molecule type" value="Genomic_DNA"/>
</dbReference>
<dbReference type="InterPro" id="IPR003594">
    <property type="entry name" value="HATPase_dom"/>
</dbReference>
<dbReference type="SUPFAM" id="SSF47384">
    <property type="entry name" value="Homodimeric domain of signal transducing histidine kinase"/>
    <property type="match status" value="1"/>
</dbReference>
<dbReference type="InterPro" id="IPR000014">
    <property type="entry name" value="PAS"/>
</dbReference>
<dbReference type="InterPro" id="IPR036097">
    <property type="entry name" value="HisK_dim/P_sf"/>
</dbReference>
<dbReference type="SUPFAM" id="SSF55874">
    <property type="entry name" value="ATPase domain of HSP90 chaperone/DNA topoisomerase II/histidine kinase"/>
    <property type="match status" value="1"/>
</dbReference>
<keyword evidence="3" id="KW-0597">Phosphoprotein</keyword>